<comment type="function">
    <text evidence="18">Catalyzes the epimerization of the S- and R-forms of NAD(P)HX, a damaged form of NAD(P)H that is a result of enzymatic or heat-dependent hydration. This is a prerequisite for the S-specific NAD(P)H-hydrate dehydratase to allow the repair of both epimers of NAD(P)HX.</text>
</comment>
<dbReference type="PANTHER" id="PTHR12592:SF0">
    <property type="entry name" value="ATP-DEPENDENT (S)-NAD(P)H-HYDRATE DEHYDRATASE"/>
    <property type="match status" value="1"/>
</dbReference>
<dbReference type="Gene3D" id="3.40.50.10260">
    <property type="entry name" value="YjeF N-terminal domain"/>
    <property type="match status" value="1"/>
</dbReference>
<keyword evidence="12 17" id="KW-0456">Lyase</keyword>
<dbReference type="GO" id="GO:0110051">
    <property type="term" value="P:metabolite repair"/>
    <property type="evidence" value="ECO:0007669"/>
    <property type="project" value="TreeGrafter"/>
</dbReference>
<feature type="binding site" evidence="17">
    <location>
        <begin position="384"/>
        <end position="388"/>
    </location>
    <ligand>
        <name>AMP</name>
        <dbReference type="ChEBI" id="CHEBI:456215"/>
    </ligand>
</feature>
<feature type="binding site" evidence="18">
    <location>
        <position position="114"/>
    </location>
    <ligand>
        <name>K(+)</name>
        <dbReference type="ChEBI" id="CHEBI:29103"/>
    </ligand>
</feature>
<accession>A0A8J3VFA0</accession>
<feature type="binding site" evidence="18">
    <location>
        <position position="59"/>
    </location>
    <ligand>
        <name>K(+)</name>
        <dbReference type="ChEBI" id="CHEBI:29103"/>
    </ligand>
</feature>
<dbReference type="GO" id="GO:0052856">
    <property type="term" value="F:NAD(P)HX epimerase activity"/>
    <property type="evidence" value="ECO:0007669"/>
    <property type="project" value="UniProtKB-UniRule"/>
</dbReference>
<feature type="binding site" evidence="17">
    <location>
        <position position="413"/>
    </location>
    <ligand>
        <name>AMP</name>
        <dbReference type="ChEBI" id="CHEBI:456215"/>
    </ligand>
</feature>
<evidence type="ECO:0000256" key="8">
    <source>
        <dbReference type="ARBA" id="ARBA00022857"/>
    </source>
</evidence>
<comment type="similarity">
    <text evidence="3 19">In the N-terminal section; belongs to the NnrE/AIBP family.</text>
</comment>
<dbReference type="GO" id="GO:0005524">
    <property type="term" value="F:ATP binding"/>
    <property type="evidence" value="ECO:0007669"/>
    <property type="project" value="UniProtKB-UniRule"/>
</dbReference>
<feature type="binding site" evidence="17">
    <location>
        <position position="245"/>
    </location>
    <ligand>
        <name>(6S)-NADPHX</name>
        <dbReference type="ChEBI" id="CHEBI:64076"/>
    </ligand>
</feature>
<dbReference type="PROSITE" id="PS01050">
    <property type="entry name" value="YJEF_C_2"/>
    <property type="match status" value="1"/>
</dbReference>
<sequence length="473" mass="47907">MRAVYRVAEVRSAEERLMRELPPGTLMQRAAFGLARRCALTLSPVYGSRVLLLVGSGNNGGDTLYAGALLARRGAVVNAVLVGSKVHLEGLTAFRSAGGLVVQEVPEQADLVVDGLVGIGASGPLGAAAASLIQQLPEAPVIAVDVPSGVEVDTGDVPGAALRADVTVAFGCLKPAHVIGAAVPYAGQVELVDIGLEPYLAGGPALMVADAPDIAGWWPKPGPESDKYSRGVVGLATGSDAYPGAALLSVSGAVAGPAGLIRYAGSAYPLVAERFPSSVVTLRVADALRVQAWVCGCGLGTGMEAQAELRSVLASPVPVIIDADAITMLVDGTMSHALRGRDAPTILTPHDREYTRLAGETPGPDRVAAALKLAAWTKSVVVLKGHRTVVAAPNGEAWVNPTGSPALATGGTGDVLAGLMGSLLAAGVPPVRAAVMATYVHGQAGREAARQGPVTAVEVAAALRPVIADIQHA</sequence>
<feature type="binding site" evidence="17">
    <location>
        <position position="350"/>
    </location>
    <ligand>
        <name>(6S)-NADPHX</name>
        <dbReference type="ChEBI" id="CHEBI:64076"/>
    </ligand>
</feature>
<dbReference type="SUPFAM" id="SSF53613">
    <property type="entry name" value="Ribokinase-like"/>
    <property type="match status" value="1"/>
</dbReference>
<comment type="caution">
    <text evidence="18">Lacks conserved residue(s) required for the propagation of feature annotation.</text>
</comment>
<comment type="caution">
    <text evidence="22">The sequence shown here is derived from an EMBL/GenBank/DDBJ whole genome shotgun (WGS) entry which is preliminary data.</text>
</comment>
<comment type="function">
    <text evidence="14 19">Bifunctional enzyme that catalyzes the epimerization of the S- and R-forms of NAD(P)HX and the dehydration of the S-form of NAD(P)HX at the expense of ADP, which is converted to AMP. This allows the repair of both epimers of NAD(P)HX, a damaged form of NAD(P)H that is a result of enzymatic or heat-dependent hydration.</text>
</comment>
<keyword evidence="23" id="KW-1185">Reference proteome</keyword>
<dbReference type="InterPro" id="IPR000631">
    <property type="entry name" value="CARKD"/>
</dbReference>
<proteinExistence type="inferred from homology"/>
<dbReference type="NCBIfam" id="TIGR00196">
    <property type="entry name" value="yjeF_cterm"/>
    <property type="match status" value="1"/>
</dbReference>
<feature type="binding site" evidence="18">
    <location>
        <begin position="58"/>
        <end position="62"/>
    </location>
    <ligand>
        <name>(6S)-NADPHX</name>
        <dbReference type="ChEBI" id="CHEBI:64076"/>
    </ligand>
</feature>
<evidence type="ECO:0000256" key="17">
    <source>
        <dbReference type="HAMAP-Rule" id="MF_01965"/>
    </source>
</evidence>
<dbReference type="InterPro" id="IPR029056">
    <property type="entry name" value="Ribokinase-like"/>
</dbReference>
<dbReference type="PROSITE" id="PS51383">
    <property type="entry name" value="YJEF_C_3"/>
    <property type="match status" value="1"/>
</dbReference>
<evidence type="ECO:0000256" key="14">
    <source>
        <dbReference type="ARBA" id="ARBA00025153"/>
    </source>
</evidence>
<reference evidence="22" key="1">
    <citation type="submission" date="2021-01" db="EMBL/GenBank/DDBJ databases">
        <title>Whole genome shotgun sequence of Rhizocola hellebori NBRC 109834.</title>
        <authorList>
            <person name="Komaki H."/>
            <person name="Tamura T."/>
        </authorList>
    </citation>
    <scope>NUCLEOTIDE SEQUENCE</scope>
    <source>
        <strain evidence="22">NBRC 109834</strain>
    </source>
</reference>
<feature type="binding site" evidence="18">
    <location>
        <position position="145"/>
    </location>
    <ligand>
        <name>(6S)-NADPHX</name>
        <dbReference type="ChEBI" id="CHEBI:64076"/>
    </ligand>
</feature>
<evidence type="ECO:0000256" key="12">
    <source>
        <dbReference type="ARBA" id="ARBA00023239"/>
    </source>
</evidence>
<evidence type="ECO:0000256" key="18">
    <source>
        <dbReference type="HAMAP-Rule" id="MF_01966"/>
    </source>
</evidence>
<keyword evidence="7 17" id="KW-0067">ATP-binding</keyword>
<gene>
    <name evidence="18" type="primary">nnrE</name>
    <name evidence="17" type="synonym">nnrD</name>
    <name evidence="22" type="ORF">Rhe02_24120</name>
</gene>
<dbReference type="GO" id="GO:0052855">
    <property type="term" value="F:ADP-dependent NAD(P)H-hydrate dehydratase activity"/>
    <property type="evidence" value="ECO:0007669"/>
    <property type="project" value="UniProtKB-UniRule"/>
</dbReference>
<feature type="binding site" evidence="17">
    <location>
        <position position="298"/>
    </location>
    <ligand>
        <name>(6S)-NADPHX</name>
        <dbReference type="ChEBI" id="CHEBI:64076"/>
    </ligand>
</feature>
<keyword evidence="8 17" id="KW-0521">NADP</keyword>
<comment type="subunit">
    <text evidence="17">Homotetramer.</text>
</comment>
<evidence type="ECO:0000256" key="15">
    <source>
        <dbReference type="ARBA" id="ARBA00048238"/>
    </source>
</evidence>
<evidence type="ECO:0000259" key="21">
    <source>
        <dbReference type="PROSITE" id="PS51385"/>
    </source>
</evidence>
<comment type="catalytic activity">
    <reaction evidence="2 18 19">
        <text>(6R)-NADPHX = (6S)-NADPHX</text>
        <dbReference type="Rhea" id="RHEA:32227"/>
        <dbReference type="ChEBI" id="CHEBI:64076"/>
        <dbReference type="ChEBI" id="CHEBI:64077"/>
        <dbReference type="EC" id="5.1.99.6"/>
    </reaction>
</comment>
<evidence type="ECO:0000256" key="6">
    <source>
        <dbReference type="ARBA" id="ARBA00022741"/>
    </source>
</evidence>
<keyword evidence="13" id="KW-0511">Multifunctional enzyme</keyword>
<evidence type="ECO:0000256" key="4">
    <source>
        <dbReference type="ARBA" id="ARBA00009524"/>
    </source>
</evidence>
<feature type="binding site" evidence="18">
    <location>
        <position position="148"/>
    </location>
    <ligand>
        <name>K(+)</name>
        <dbReference type="ChEBI" id="CHEBI:29103"/>
    </ligand>
</feature>
<comment type="catalytic activity">
    <reaction evidence="1 18 19">
        <text>(6R)-NADHX = (6S)-NADHX</text>
        <dbReference type="Rhea" id="RHEA:32215"/>
        <dbReference type="ChEBI" id="CHEBI:64074"/>
        <dbReference type="ChEBI" id="CHEBI:64075"/>
        <dbReference type="EC" id="5.1.99.6"/>
    </reaction>
</comment>
<evidence type="ECO:0000313" key="22">
    <source>
        <dbReference type="EMBL" id="GIH04345.1"/>
    </source>
</evidence>
<keyword evidence="11 18" id="KW-0413">Isomerase</keyword>
<evidence type="ECO:0000313" key="23">
    <source>
        <dbReference type="Proteomes" id="UP000612899"/>
    </source>
</evidence>
<dbReference type="AlphaFoldDB" id="A0A8J3VFA0"/>
<dbReference type="Proteomes" id="UP000612899">
    <property type="component" value="Unassembled WGS sequence"/>
</dbReference>
<evidence type="ECO:0000256" key="11">
    <source>
        <dbReference type="ARBA" id="ARBA00023235"/>
    </source>
</evidence>
<dbReference type="NCBIfam" id="TIGR00197">
    <property type="entry name" value="yjeF_nterm"/>
    <property type="match status" value="1"/>
</dbReference>
<comment type="function">
    <text evidence="17">Catalyzes the dehydration of the S-form of NAD(P)HX at the expense of ADP, which is converted to AMP. Together with NAD(P)HX epimerase, which catalyzes the epimerization of the S- and R-forms, the enzyme allows the repair of both epimers of NAD(P)HX, a damaged form of NAD(P)H that is a result of enzymatic or heat-dependent hydration.</text>
</comment>
<evidence type="ECO:0000256" key="2">
    <source>
        <dbReference type="ARBA" id="ARBA00000909"/>
    </source>
</evidence>
<comment type="cofactor">
    <cofactor evidence="17">
        <name>Mg(2+)</name>
        <dbReference type="ChEBI" id="CHEBI:18420"/>
    </cofactor>
</comment>
<evidence type="ECO:0000256" key="5">
    <source>
        <dbReference type="ARBA" id="ARBA00022723"/>
    </source>
</evidence>
<keyword evidence="6 17" id="KW-0547">Nucleotide-binding</keyword>
<feature type="domain" description="YjeF C-terminal" evidence="20">
    <location>
        <begin position="210"/>
        <end position="470"/>
    </location>
</feature>
<feature type="binding site" evidence="18">
    <location>
        <begin position="118"/>
        <end position="124"/>
    </location>
    <ligand>
        <name>(6S)-NADPHX</name>
        <dbReference type="ChEBI" id="CHEBI:64076"/>
    </ligand>
</feature>
<comment type="cofactor">
    <cofactor evidence="18 19">
        <name>K(+)</name>
        <dbReference type="ChEBI" id="CHEBI:29103"/>
    </cofactor>
    <text evidence="18 19">Binds 1 potassium ion per subunit.</text>
</comment>
<dbReference type="PIRSF" id="PIRSF017184">
    <property type="entry name" value="Nnr"/>
    <property type="match status" value="1"/>
</dbReference>
<comment type="catalytic activity">
    <reaction evidence="16 17 19">
        <text>(6S)-NADPHX + ADP = AMP + phosphate + NADPH + H(+)</text>
        <dbReference type="Rhea" id="RHEA:32235"/>
        <dbReference type="ChEBI" id="CHEBI:15378"/>
        <dbReference type="ChEBI" id="CHEBI:43474"/>
        <dbReference type="ChEBI" id="CHEBI:57783"/>
        <dbReference type="ChEBI" id="CHEBI:64076"/>
        <dbReference type="ChEBI" id="CHEBI:456215"/>
        <dbReference type="ChEBI" id="CHEBI:456216"/>
        <dbReference type="EC" id="4.2.1.136"/>
    </reaction>
</comment>
<feature type="domain" description="YjeF N-terminal" evidence="21">
    <location>
        <begin position="10"/>
        <end position="202"/>
    </location>
</feature>
<dbReference type="HAMAP" id="MF_01965">
    <property type="entry name" value="NADHX_dehydratase"/>
    <property type="match status" value="1"/>
</dbReference>
<dbReference type="Gene3D" id="3.40.1190.20">
    <property type="match status" value="1"/>
</dbReference>
<comment type="catalytic activity">
    <reaction evidence="15 17 19">
        <text>(6S)-NADHX + ADP = AMP + phosphate + NADH + H(+)</text>
        <dbReference type="Rhea" id="RHEA:32223"/>
        <dbReference type="ChEBI" id="CHEBI:15378"/>
        <dbReference type="ChEBI" id="CHEBI:43474"/>
        <dbReference type="ChEBI" id="CHEBI:57945"/>
        <dbReference type="ChEBI" id="CHEBI:64074"/>
        <dbReference type="ChEBI" id="CHEBI:456215"/>
        <dbReference type="ChEBI" id="CHEBI:456216"/>
        <dbReference type="EC" id="4.2.1.136"/>
    </reaction>
</comment>
<evidence type="ECO:0000256" key="10">
    <source>
        <dbReference type="ARBA" id="ARBA00023027"/>
    </source>
</evidence>
<comment type="similarity">
    <text evidence="4 19">In the C-terminal section; belongs to the NnrD/CARKD family.</text>
</comment>
<evidence type="ECO:0000256" key="19">
    <source>
        <dbReference type="PIRNR" id="PIRNR017184"/>
    </source>
</evidence>
<evidence type="ECO:0000256" key="7">
    <source>
        <dbReference type="ARBA" id="ARBA00022840"/>
    </source>
</evidence>
<dbReference type="CDD" id="cd01171">
    <property type="entry name" value="YXKO-related"/>
    <property type="match status" value="1"/>
</dbReference>
<dbReference type="EMBL" id="BONY01000012">
    <property type="protein sequence ID" value="GIH04345.1"/>
    <property type="molecule type" value="Genomic_DNA"/>
</dbReference>
<evidence type="ECO:0000259" key="20">
    <source>
        <dbReference type="PROSITE" id="PS51383"/>
    </source>
</evidence>
<dbReference type="HAMAP" id="MF_01966">
    <property type="entry name" value="NADHX_epimerase"/>
    <property type="match status" value="1"/>
</dbReference>
<protein>
    <recommendedName>
        <fullName evidence="19">Bifunctional NAD(P)H-hydrate repair enzyme</fullName>
    </recommendedName>
    <alternativeName>
        <fullName evidence="19">Nicotinamide nucleotide repair protein</fullName>
    </alternativeName>
    <domain>
        <recommendedName>
            <fullName evidence="19">ADP-dependent (S)-NAD(P)H-hydrate dehydratase</fullName>
            <ecNumber evidence="19">4.2.1.136</ecNumber>
        </recommendedName>
        <alternativeName>
            <fullName evidence="19">ADP-dependent NAD(P)HX dehydratase</fullName>
        </alternativeName>
    </domain>
    <domain>
        <recommendedName>
            <fullName evidence="19">NAD(P)H-hydrate epimerase</fullName>
            <ecNumber evidence="19">5.1.99.6</ecNumber>
        </recommendedName>
    </domain>
</protein>
<keyword evidence="5 18" id="KW-0479">Metal-binding</keyword>
<organism evidence="22 23">
    <name type="scientific">Rhizocola hellebori</name>
    <dbReference type="NCBI Taxonomy" id="1392758"/>
    <lineage>
        <taxon>Bacteria</taxon>
        <taxon>Bacillati</taxon>
        <taxon>Actinomycetota</taxon>
        <taxon>Actinomycetes</taxon>
        <taxon>Micromonosporales</taxon>
        <taxon>Micromonosporaceae</taxon>
        <taxon>Rhizocola</taxon>
    </lineage>
</organism>
<dbReference type="EC" id="4.2.1.136" evidence="19"/>
<dbReference type="PANTHER" id="PTHR12592">
    <property type="entry name" value="ATP-DEPENDENT (S)-NAD(P)H-HYDRATE DEHYDRATASE FAMILY MEMBER"/>
    <property type="match status" value="1"/>
</dbReference>
<name>A0A8J3VFA0_9ACTN</name>
<evidence type="ECO:0000256" key="9">
    <source>
        <dbReference type="ARBA" id="ARBA00022958"/>
    </source>
</evidence>
<evidence type="ECO:0000256" key="3">
    <source>
        <dbReference type="ARBA" id="ARBA00006001"/>
    </source>
</evidence>
<feature type="binding site" evidence="17">
    <location>
        <position position="414"/>
    </location>
    <ligand>
        <name>(6S)-NADPHX</name>
        <dbReference type="ChEBI" id="CHEBI:64076"/>
    </ligand>
</feature>
<dbReference type="InterPro" id="IPR017953">
    <property type="entry name" value="Carbohydrate_kinase_pred_CS"/>
</dbReference>
<dbReference type="PROSITE" id="PS51385">
    <property type="entry name" value="YJEF_N"/>
    <property type="match status" value="1"/>
</dbReference>
<keyword evidence="10 17" id="KW-0520">NAD</keyword>
<comment type="similarity">
    <text evidence="18">Belongs to the NnrE/AIBP family.</text>
</comment>
<dbReference type="Pfam" id="PF01256">
    <property type="entry name" value="Carb_kinase"/>
    <property type="match status" value="1"/>
</dbReference>
<keyword evidence="9 18" id="KW-0630">Potassium</keyword>
<dbReference type="Pfam" id="PF03853">
    <property type="entry name" value="YjeF_N"/>
    <property type="match status" value="1"/>
</dbReference>
<dbReference type="InterPro" id="IPR030677">
    <property type="entry name" value="Nnr"/>
</dbReference>
<evidence type="ECO:0000256" key="16">
    <source>
        <dbReference type="ARBA" id="ARBA00049209"/>
    </source>
</evidence>
<evidence type="ECO:0000256" key="1">
    <source>
        <dbReference type="ARBA" id="ARBA00000013"/>
    </source>
</evidence>
<comment type="similarity">
    <text evidence="17">Belongs to the NnrD/CARKD family.</text>
</comment>
<dbReference type="GO" id="GO:0046496">
    <property type="term" value="P:nicotinamide nucleotide metabolic process"/>
    <property type="evidence" value="ECO:0007669"/>
    <property type="project" value="UniProtKB-UniRule"/>
</dbReference>
<dbReference type="GO" id="GO:0046872">
    <property type="term" value="F:metal ion binding"/>
    <property type="evidence" value="ECO:0007669"/>
    <property type="project" value="UniProtKB-UniRule"/>
</dbReference>
<dbReference type="InterPro" id="IPR004443">
    <property type="entry name" value="YjeF_N_dom"/>
</dbReference>
<dbReference type="InterPro" id="IPR036652">
    <property type="entry name" value="YjeF_N_dom_sf"/>
</dbReference>
<evidence type="ECO:0000256" key="13">
    <source>
        <dbReference type="ARBA" id="ARBA00023268"/>
    </source>
</evidence>
<dbReference type="SUPFAM" id="SSF64153">
    <property type="entry name" value="YjeF N-terminal domain-like"/>
    <property type="match status" value="1"/>
</dbReference>
<dbReference type="RefSeq" id="WP_203908230.1">
    <property type="nucleotide sequence ID" value="NZ_BONY01000012.1"/>
</dbReference>
<dbReference type="EC" id="5.1.99.6" evidence="19"/>